<protein>
    <submittedName>
        <fullName evidence="4">Glycosyltransferase family 9 protein</fullName>
    </submittedName>
</protein>
<accession>A0ABW6YGR6</accession>
<dbReference type="Gene3D" id="3.40.50.2000">
    <property type="entry name" value="Glycogen Phosphorylase B"/>
    <property type="match status" value="2"/>
</dbReference>
<proteinExistence type="predicted"/>
<evidence type="ECO:0000256" key="1">
    <source>
        <dbReference type="ARBA" id="ARBA00022676"/>
    </source>
</evidence>
<organism evidence="4 5">
    <name type="scientific">Streptomyces lateritius</name>
    <dbReference type="NCBI Taxonomy" id="67313"/>
    <lineage>
        <taxon>Bacteria</taxon>
        <taxon>Bacillati</taxon>
        <taxon>Actinomycetota</taxon>
        <taxon>Actinomycetes</taxon>
        <taxon>Kitasatosporales</taxon>
        <taxon>Streptomycetaceae</taxon>
        <taxon>Streptomyces</taxon>
    </lineage>
</organism>
<dbReference type="InterPro" id="IPR002201">
    <property type="entry name" value="Glyco_trans_9"/>
</dbReference>
<name>A0ABW6YGR6_9ACTN</name>
<evidence type="ECO:0000256" key="3">
    <source>
        <dbReference type="SAM" id="MobiDB-lite"/>
    </source>
</evidence>
<comment type="caution">
    <text evidence="4">The sequence shown here is derived from an EMBL/GenBank/DDBJ whole genome shotgun (WGS) entry which is preliminary data.</text>
</comment>
<keyword evidence="1" id="KW-0328">Glycosyltransferase</keyword>
<dbReference type="Pfam" id="PF01075">
    <property type="entry name" value="Glyco_transf_9"/>
    <property type="match status" value="1"/>
</dbReference>
<dbReference type="InterPro" id="IPR051199">
    <property type="entry name" value="LPS_LOS_Heptosyltrfase"/>
</dbReference>
<feature type="region of interest" description="Disordered" evidence="3">
    <location>
        <begin position="336"/>
        <end position="395"/>
    </location>
</feature>
<keyword evidence="5" id="KW-1185">Reference proteome</keyword>
<dbReference type="Proteomes" id="UP001603013">
    <property type="component" value="Unassembled WGS sequence"/>
</dbReference>
<dbReference type="CDD" id="cd03789">
    <property type="entry name" value="GT9_LPS_heptosyltransferase"/>
    <property type="match status" value="1"/>
</dbReference>
<feature type="compositionally biased region" description="Gly residues" evidence="3">
    <location>
        <begin position="361"/>
        <end position="379"/>
    </location>
</feature>
<evidence type="ECO:0000313" key="5">
    <source>
        <dbReference type="Proteomes" id="UP001603013"/>
    </source>
</evidence>
<dbReference type="PANTHER" id="PTHR30160">
    <property type="entry name" value="TETRAACYLDISACCHARIDE 4'-KINASE-RELATED"/>
    <property type="match status" value="1"/>
</dbReference>
<gene>
    <name evidence="4" type="ORF">ACF05T_23060</name>
</gene>
<dbReference type="SUPFAM" id="SSF53756">
    <property type="entry name" value="UDP-Glycosyltransferase/glycogen phosphorylase"/>
    <property type="match status" value="1"/>
</dbReference>
<dbReference type="PANTHER" id="PTHR30160:SF1">
    <property type="entry name" value="LIPOPOLYSACCHARIDE 1,2-N-ACETYLGLUCOSAMINETRANSFERASE-RELATED"/>
    <property type="match status" value="1"/>
</dbReference>
<sequence>MAGDGTAGAASAPCGRGGRRPTVLVLRALGLGDVLTSVPALRALRRGFPGHEIVLAGPASLAAVTGATGAVDRMLPTRAPGREVPAELPWSGPPPDLAVDLHGCGPLSHRLLERTGAGALWAFRHADMPALDGPRWRPDEHERERWCRLLRWYGLAADPDELCIPAPTVPSPAPGAVVLHPGADSGARRWPAERYAAVAGALRRAGQRVVVTAGPGEEAAAAAVAARAGLSPAEVLGGPEGVPFARLCALLARSRCVVVGDTGIAHLASALGARSVVLFGPVSPRLWGPPTAGPHRSLWHPFPGDDPLRPGDPHGTTPDPRLLRVSVEEVLGAVESLTGRAGGTAGAVLSGDTPRPHASGRPGGAGSLGGEQPAGGGGRPEGEGGRAAGPVRTGS</sequence>
<evidence type="ECO:0000256" key="2">
    <source>
        <dbReference type="ARBA" id="ARBA00022679"/>
    </source>
</evidence>
<dbReference type="RefSeq" id="WP_391936031.1">
    <property type="nucleotide sequence ID" value="NZ_JBIBSM010000012.1"/>
</dbReference>
<dbReference type="EMBL" id="JBIBSM010000012">
    <property type="protein sequence ID" value="MFF8278968.1"/>
    <property type="molecule type" value="Genomic_DNA"/>
</dbReference>
<feature type="region of interest" description="Disordered" evidence="3">
    <location>
        <begin position="297"/>
        <end position="321"/>
    </location>
</feature>
<evidence type="ECO:0000313" key="4">
    <source>
        <dbReference type="EMBL" id="MFF8278968.1"/>
    </source>
</evidence>
<keyword evidence="2" id="KW-0808">Transferase</keyword>
<reference evidence="4 5" key="1">
    <citation type="submission" date="2024-10" db="EMBL/GenBank/DDBJ databases">
        <title>The Natural Products Discovery Center: Release of the First 8490 Sequenced Strains for Exploring Actinobacteria Biosynthetic Diversity.</title>
        <authorList>
            <person name="Kalkreuter E."/>
            <person name="Kautsar S.A."/>
            <person name="Yang D."/>
            <person name="Bader C.D."/>
            <person name="Teijaro C.N."/>
            <person name="Fluegel L."/>
            <person name="Davis C.M."/>
            <person name="Simpson J.R."/>
            <person name="Lauterbach L."/>
            <person name="Steele A.D."/>
            <person name="Gui C."/>
            <person name="Meng S."/>
            <person name="Li G."/>
            <person name="Viehrig K."/>
            <person name="Ye F."/>
            <person name="Su P."/>
            <person name="Kiefer A.F."/>
            <person name="Nichols A."/>
            <person name="Cepeda A.J."/>
            <person name="Yan W."/>
            <person name="Fan B."/>
            <person name="Jiang Y."/>
            <person name="Adhikari A."/>
            <person name="Zheng C.-J."/>
            <person name="Schuster L."/>
            <person name="Cowan T.M."/>
            <person name="Smanski M.J."/>
            <person name="Chevrette M.G."/>
            <person name="De Carvalho L.P.S."/>
            <person name="Shen B."/>
        </authorList>
    </citation>
    <scope>NUCLEOTIDE SEQUENCE [LARGE SCALE GENOMIC DNA]</scope>
    <source>
        <strain evidence="4 5">NPDC015755</strain>
    </source>
</reference>